<dbReference type="RefSeq" id="WP_136958682.1">
    <property type="nucleotide sequence ID" value="NZ_CP039690.1"/>
</dbReference>
<feature type="domain" description="Thioesterase" evidence="4">
    <location>
        <begin position="479"/>
        <end position="584"/>
    </location>
</feature>
<dbReference type="SUPFAM" id="SSF56801">
    <property type="entry name" value="Acetyl-CoA synthetase-like"/>
    <property type="match status" value="1"/>
</dbReference>
<dbReference type="InterPro" id="IPR001031">
    <property type="entry name" value="Thioesterase"/>
</dbReference>
<keyword evidence="2" id="KW-0597">Phosphoprotein</keyword>
<dbReference type="PANTHER" id="PTHR44845:SF6">
    <property type="entry name" value="BETA-ALANINE-ACTIVATING ENZYME"/>
    <property type="match status" value="1"/>
</dbReference>
<evidence type="ECO:0000313" key="5">
    <source>
        <dbReference type="EMBL" id="QCI63221.1"/>
    </source>
</evidence>
<gene>
    <name evidence="5" type="ORF">E8M01_02600</name>
</gene>
<evidence type="ECO:0000259" key="3">
    <source>
        <dbReference type="Pfam" id="PF00501"/>
    </source>
</evidence>
<accession>A0A4D7AUC2</accession>
<dbReference type="Gene3D" id="3.40.50.1820">
    <property type="entry name" value="alpha/beta hydrolase"/>
    <property type="match status" value="1"/>
</dbReference>
<reference evidence="5 6" key="1">
    <citation type="submission" date="2019-04" db="EMBL/GenBank/DDBJ databases">
        <title>Phreatobacter aquaticus sp. nov.</title>
        <authorList>
            <person name="Choi A."/>
        </authorList>
    </citation>
    <scope>NUCLEOTIDE SEQUENCE [LARGE SCALE GENOMIC DNA]</scope>
    <source>
        <strain evidence="5 6">KCTC 52518</strain>
    </source>
</reference>
<keyword evidence="1" id="KW-0596">Phosphopantetheine</keyword>
<dbReference type="SUPFAM" id="SSF53474">
    <property type="entry name" value="alpha/beta-Hydrolases"/>
    <property type="match status" value="1"/>
</dbReference>
<dbReference type="InterPro" id="IPR029058">
    <property type="entry name" value="AB_hydrolase_fold"/>
</dbReference>
<evidence type="ECO:0000256" key="2">
    <source>
        <dbReference type="ARBA" id="ARBA00022553"/>
    </source>
</evidence>
<dbReference type="EMBL" id="CP039690">
    <property type="protein sequence ID" value="QCI63221.1"/>
    <property type="molecule type" value="Genomic_DNA"/>
</dbReference>
<dbReference type="KEGG" id="pstg:E8M01_02600"/>
<evidence type="ECO:0000256" key="1">
    <source>
        <dbReference type="ARBA" id="ARBA00022450"/>
    </source>
</evidence>
<keyword evidence="6" id="KW-1185">Reference proteome</keyword>
<dbReference type="PANTHER" id="PTHR44845">
    <property type="entry name" value="CARRIER DOMAIN-CONTAINING PROTEIN"/>
    <property type="match status" value="1"/>
</dbReference>
<dbReference type="Gene3D" id="3.40.50.12780">
    <property type="entry name" value="N-terminal domain of ligase-like"/>
    <property type="match status" value="1"/>
</dbReference>
<dbReference type="OrthoDB" id="9770470at2"/>
<evidence type="ECO:0000259" key="4">
    <source>
        <dbReference type="Pfam" id="PF00975"/>
    </source>
</evidence>
<dbReference type="InterPro" id="IPR042099">
    <property type="entry name" value="ANL_N_sf"/>
</dbReference>
<dbReference type="AlphaFoldDB" id="A0A4D7AUC2"/>
<dbReference type="Pfam" id="PF00501">
    <property type="entry name" value="AMP-binding"/>
    <property type="match status" value="1"/>
</dbReference>
<dbReference type="Pfam" id="PF00975">
    <property type="entry name" value="Thioesterase"/>
    <property type="match status" value="1"/>
</dbReference>
<proteinExistence type="predicted"/>
<name>A0A4D7AUC2_9HYPH</name>
<dbReference type="Proteomes" id="UP000298781">
    <property type="component" value="Chromosome"/>
</dbReference>
<evidence type="ECO:0000313" key="6">
    <source>
        <dbReference type="Proteomes" id="UP000298781"/>
    </source>
</evidence>
<feature type="domain" description="AMP-dependent synthetase/ligase" evidence="3">
    <location>
        <begin position="65"/>
        <end position="410"/>
    </location>
</feature>
<organism evidence="5 6">
    <name type="scientific">Phreatobacter stygius</name>
    <dbReference type="NCBI Taxonomy" id="1940610"/>
    <lineage>
        <taxon>Bacteria</taxon>
        <taxon>Pseudomonadati</taxon>
        <taxon>Pseudomonadota</taxon>
        <taxon>Alphaproteobacteria</taxon>
        <taxon>Hyphomicrobiales</taxon>
        <taxon>Phreatobacteraceae</taxon>
        <taxon>Phreatobacter</taxon>
    </lineage>
</organism>
<evidence type="ECO:0008006" key="7">
    <source>
        <dbReference type="Google" id="ProtNLM"/>
    </source>
</evidence>
<protein>
    <recommendedName>
        <fullName evidence="7">AMP-dependent synthetase</fullName>
    </recommendedName>
</protein>
<sequence>MAPAHVRSKPLDQDLHAVSELAAACKWSNAPDHALDQGGPLFRPYQRMGVDFADIPVVDHLKSVTTRHPDKLAISDGTDRLTYAALLQAVETLSRRIAAVVPDGQAIGIFLANSAWYPVAMLASMAAGRPAVPLNTRDPRSRIDEIAATARLSAVMCLGSADQAGWTQKIRWIDVAAGGMPAGRRTPAPPLSRSVSVEAPAIVLYTPGGTGHPQGIVNSQRSLLRRVQHYVDACHINAEDVFLPLAGLATIAGCREILAALLSGATLHLIEVEAVGLRAVRGRMRADRVTVTCLAPALLRPLLADAAVDAFRSLRLARIEGEAVSWTDIAPLRQAVSKACLIQIGYGSAAANAAQWFLPPDWPDHGPSVPAGRLLPGLSFAIVDEDGRPVRPDESGELLIRGPDVLLGHWDSGTVMAAESDPDDPALRIVATGDLARLDDQGLLRIVGRKGGQIQINGAVAAAPAGNRLAPRQDDTLPILFLLPGSVGYGPSFAAFAASMGKVARVAPVRYPGLQQILSGQNSLAAIATAAIGQIDRTQPSGSVRLLGHSLGGAVAFEVAARLLAAGRSVTFLGILDTSIVGEPRDYRETLIRTIHRIRTNRVTASRMVCRALAKVTVALGCEARLARILDRHPKGQFNATCFRIKLELQEVLRSRAFFAWLAGPKPMLPITATLFRCNRPGMPEALGWDRAFTRLDVVPIAGGHLDLIVEPHLATNRPLIEKAVAETYSPAETGKREKGS</sequence>
<dbReference type="InterPro" id="IPR000873">
    <property type="entry name" value="AMP-dep_synth/lig_dom"/>
</dbReference>